<dbReference type="InterPro" id="IPR011009">
    <property type="entry name" value="Kinase-like_dom_sf"/>
</dbReference>
<dbReference type="PANTHER" id="PTHR43289:SF6">
    <property type="entry name" value="SERINE_THREONINE-PROTEIN KINASE NEKL-3"/>
    <property type="match status" value="1"/>
</dbReference>
<evidence type="ECO:0000256" key="5">
    <source>
        <dbReference type="ARBA" id="ARBA00022777"/>
    </source>
</evidence>
<keyword evidence="2 9" id="KW-0723">Serine/threonine-protein kinase</keyword>
<feature type="region of interest" description="Disordered" evidence="7">
    <location>
        <begin position="432"/>
        <end position="451"/>
    </location>
</feature>
<organism evidence="9 10">
    <name type="scientific">Nonomuraea pusilla</name>
    <dbReference type="NCBI Taxonomy" id="46177"/>
    <lineage>
        <taxon>Bacteria</taxon>
        <taxon>Bacillati</taxon>
        <taxon>Actinomycetota</taxon>
        <taxon>Actinomycetes</taxon>
        <taxon>Streptosporangiales</taxon>
        <taxon>Streptosporangiaceae</taxon>
        <taxon>Nonomuraea</taxon>
    </lineage>
</organism>
<dbReference type="EMBL" id="FOBF01000020">
    <property type="protein sequence ID" value="SEM96592.1"/>
    <property type="molecule type" value="Genomic_DNA"/>
</dbReference>
<gene>
    <name evidence="9" type="ORF">SAMN05660976_06474</name>
</gene>
<name>A0A1H8CNU2_9ACTN</name>
<dbReference type="SUPFAM" id="SSF56112">
    <property type="entry name" value="Protein kinase-like (PK-like)"/>
    <property type="match status" value="1"/>
</dbReference>
<sequence>MTQLEAGDVLARRYLLLEPLARGGMSVIWRAFDQSLHRLVAVKVLTASLHLDLGERFRVRSEARAAARFLHRDSIEIYDYGESVTTKGGVAAYVVMPLLDGTPLAERVAEGPLPWTEAAMIALRLARVLMAGHAHGLVHRDVTAENVLLTADGPKLLDFGIAAWTGDPEDDRGTPPYVAPERLAGAPTHPAVDVYALGVLLHTMITGRTPYPETTWEEIEAARRTGPPPRVPGVPHAVASLCQDCLAPDPVDRPTAAEIVAALTGALAATYGGRRVRRRLAAAGSAALALSALLWLRYEGDAAVPGAGTTTAAQGAVSPSGPPAATQGAPTPSGPPTAAQGVPTPSGPPTAAQSAPTPSASPAAVGTAGTPGPRATSGSGSTASSPGSRPTVRQAVQQAVAEFHAALDSRTPCGATDADVVLDLKQVLRGAMAPPHGPSETRASGPEAVEGVRRKLDDRLREGRLEPACLTELQTRLDAIASALTTS</sequence>
<keyword evidence="6" id="KW-0067">ATP-binding</keyword>
<proteinExistence type="predicted"/>
<dbReference type="GO" id="GO:0005524">
    <property type="term" value="F:ATP binding"/>
    <property type="evidence" value="ECO:0007669"/>
    <property type="project" value="UniProtKB-KW"/>
</dbReference>
<evidence type="ECO:0000256" key="3">
    <source>
        <dbReference type="ARBA" id="ARBA00022679"/>
    </source>
</evidence>
<dbReference type="Pfam" id="PF00069">
    <property type="entry name" value="Pkinase"/>
    <property type="match status" value="1"/>
</dbReference>
<dbReference type="InterPro" id="IPR008266">
    <property type="entry name" value="Tyr_kinase_AS"/>
</dbReference>
<keyword evidence="3" id="KW-0808">Transferase</keyword>
<keyword evidence="5 9" id="KW-0418">Kinase</keyword>
<dbReference type="Proteomes" id="UP000198953">
    <property type="component" value="Unassembled WGS sequence"/>
</dbReference>
<keyword evidence="10" id="KW-1185">Reference proteome</keyword>
<dbReference type="InterPro" id="IPR000719">
    <property type="entry name" value="Prot_kinase_dom"/>
</dbReference>
<dbReference type="PROSITE" id="PS50011">
    <property type="entry name" value="PROTEIN_KINASE_DOM"/>
    <property type="match status" value="1"/>
</dbReference>
<reference evidence="9 10" key="1">
    <citation type="submission" date="2016-10" db="EMBL/GenBank/DDBJ databases">
        <authorList>
            <person name="de Groot N.N."/>
        </authorList>
    </citation>
    <scope>NUCLEOTIDE SEQUENCE [LARGE SCALE GENOMIC DNA]</scope>
    <source>
        <strain evidence="9 10">DSM 43357</strain>
    </source>
</reference>
<protein>
    <recommendedName>
        <fullName evidence="1">non-specific serine/threonine protein kinase</fullName>
        <ecNumber evidence="1">2.7.11.1</ecNumber>
    </recommendedName>
</protein>
<evidence type="ECO:0000256" key="6">
    <source>
        <dbReference type="ARBA" id="ARBA00022840"/>
    </source>
</evidence>
<evidence type="ECO:0000256" key="2">
    <source>
        <dbReference type="ARBA" id="ARBA00022527"/>
    </source>
</evidence>
<accession>A0A1H8CNU2</accession>
<dbReference type="Gene3D" id="3.30.200.20">
    <property type="entry name" value="Phosphorylase Kinase, domain 1"/>
    <property type="match status" value="1"/>
</dbReference>
<dbReference type="Gene3D" id="1.10.510.10">
    <property type="entry name" value="Transferase(Phosphotransferase) domain 1"/>
    <property type="match status" value="1"/>
</dbReference>
<evidence type="ECO:0000313" key="9">
    <source>
        <dbReference type="EMBL" id="SEM96592.1"/>
    </source>
</evidence>
<dbReference type="GO" id="GO:0004674">
    <property type="term" value="F:protein serine/threonine kinase activity"/>
    <property type="evidence" value="ECO:0007669"/>
    <property type="project" value="UniProtKB-KW"/>
</dbReference>
<evidence type="ECO:0000256" key="7">
    <source>
        <dbReference type="SAM" id="MobiDB-lite"/>
    </source>
</evidence>
<dbReference type="AlphaFoldDB" id="A0A1H8CNU2"/>
<evidence type="ECO:0000256" key="1">
    <source>
        <dbReference type="ARBA" id="ARBA00012513"/>
    </source>
</evidence>
<dbReference type="OrthoDB" id="4408092at2"/>
<feature type="compositionally biased region" description="Low complexity" evidence="7">
    <location>
        <begin position="309"/>
        <end position="391"/>
    </location>
</feature>
<evidence type="ECO:0000256" key="4">
    <source>
        <dbReference type="ARBA" id="ARBA00022741"/>
    </source>
</evidence>
<feature type="domain" description="Protein kinase" evidence="8">
    <location>
        <begin position="14"/>
        <end position="267"/>
    </location>
</feature>
<dbReference type="PANTHER" id="PTHR43289">
    <property type="entry name" value="MITOGEN-ACTIVATED PROTEIN KINASE KINASE KINASE 20-RELATED"/>
    <property type="match status" value="1"/>
</dbReference>
<dbReference type="PROSITE" id="PS00109">
    <property type="entry name" value="PROTEIN_KINASE_TYR"/>
    <property type="match status" value="1"/>
</dbReference>
<dbReference type="STRING" id="46177.SAMN05660976_06474"/>
<dbReference type="EC" id="2.7.11.1" evidence="1"/>
<feature type="region of interest" description="Disordered" evidence="7">
    <location>
        <begin position="309"/>
        <end position="395"/>
    </location>
</feature>
<evidence type="ECO:0000259" key="8">
    <source>
        <dbReference type="PROSITE" id="PS50011"/>
    </source>
</evidence>
<evidence type="ECO:0000313" key="10">
    <source>
        <dbReference type="Proteomes" id="UP000198953"/>
    </source>
</evidence>
<dbReference type="RefSeq" id="WP_091104374.1">
    <property type="nucleotide sequence ID" value="NZ_FOBF01000020.1"/>
</dbReference>
<dbReference type="CDD" id="cd14014">
    <property type="entry name" value="STKc_PknB_like"/>
    <property type="match status" value="1"/>
</dbReference>
<keyword evidence="4" id="KW-0547">Nucleotide-binding</keyword>